<organism evidence="3 4">
    <name type="scientific">Leisingera methylohalidivorans DSM 14336</name>
    <dbReference type="NCBI Taxonomy" id="999552"/>
    <lineage>
        <taxon>Bacteria</taxon>
        <taxon>Pseudomonadati</taxon>
        <taxon>Pseudomonadota</taxon>
        <taxon>Alphaproteobacteria</taxon>
        <taxon>Rhodobacterales</taxon>
        <taxon>Roseobacteraceae</taxon>
        <taxon>Leisingera</taxon>
    </lineage>
</organism>
<feature type="region of interest" description="Disordered" evidence="1">
    <location>
        <begin position="62"/>
        <end position="85"/>
    </location>
</feature>
<dbReference type="PATRIC" id="fig|999552.6.peg.1100"/>
<feature type="compositionally biased region" description="Polar residues" evidence="1">
    <location>
        <begin position="71"/>
        <end position="85"/>
    </location>
</feature>
<protein>
    <submittedName>
        <fullName evidence="3">Uncharacterized protein</fullName>
    </submittedName>
</protein>
<name>V9VVY1_9RHOB</name>
<dbReference type="RefSeq" id="WP_024089383.1">
    <property type="nucleotide sequence ID" value="NC_023135.1"/>
</dbReference>
<evidence type="ECO:0000256" key="1">
    <source>
        <dbReference type="SAM" id="MobiDB-lite"/>
    </source>
</evidence>
<dbReference type="Proteomes" id="UP000018780">
    <property type="component" value="Chromosome"/>
</dbReference>
<feature type="transmembrane region" description="Helical" evidence="2">
    <location>
        <begin position="7"/>
        <end position="27"/>
    </location>
</feature>
<accession>V9VVY1</accession>
<keyword evidence="2" id="KW-0472">Membrane</keyword>
<gene>
    <name evidence="3" type="ORF">METH_05480</name>
</gene>
<dbReference type="HOGENOM" id="CLU_2508654_0_0_5"/>
<evidence type="ECO:0000313" key="3">
    <source>
        <dbReference type="EMBL" id="AHD02906.1"/>
    </source>
</evidence>
<keyword evidence="2" id="KW-0812">Transmembrane</keyword>
<evidence type="ECO:0000256" key="2">
    <source>
        <dbReference type="SAM" id="Phobius"/>
    </source>
</evidence>
<keyword evidence="2" id="KW-1133">Transmembrane helix</keyword>
<evidence type="ECO:0000313" key="4">
    <source>
        <dbReference type="Proteomes" id="UP000018780"/>
    </source>
</evidence>
<dbReference type="KEGG" id="lmd:METH_05480"/>
<sequence>MPGAARWLRAVSGVMISASALVFWAWTSGAGQAAEDQPVWFTLTALRFLWLPFRSGAGLRPAVRPPARQPLTRQPLTRQPLTRQT</sequence>
<dbReference type="AlphaFoldDB" id="V9VVY1"/>
<dbReference type="EMBL" id="CP006773">
    <property type="protein sequence ID" value="AHD02906.1"/>
    <property type="molecule type" value="Genomic_DNA"/>
</dbReference>
<reference evidence="3 4" key="1">
    <citation type="submission" date="2013-09" db="EMBL/GenBank/DDBJ databases">
        <authorList>
            <consortium name="DOE Joint Genome Institute"/>
            <person name="Klenk H.-P."/>
            <person name="Huntemann M."/>
            <person name="Han J."/>
            <person name="Chen A."/>
            <person name="Kyrpides N."/>
            <person name="Mavromatis K."/>
            <person name="Markowitz V."/>
            <person name="Palaniappan K."/>
            <person name="Ivanova N."/>
            <person name="Schaumberg A."/>
            <person name="Pati A."/>
            <person name="Liolios K."/>
            <person name="Nordberg H.P."/>
            <person name="Cantor M.N."/>
            <person name="Hua S.X."/>
            <person name="Woyke T."/>
        </authorList>
    </citation>
    <scope>NUCLEOTIDE SEQUENCE [LARGE SCALE GENOMIC DNA]</scope>
    <source>
        <strain evidence="3 4">DSM 14336</strain>
    </source>
</reference>
<proteinExistence type="predicted"/>
<keyword evidence="4" id="KW-1185">Reference proteome</keyword>